<evidence type="ECO:0000256" key="16">
    <source>
        <dbReference type="ARBA" id="ARBA00047345"/>
    </source>
</evidence>
<evidence type="ECO:0000256" key="19">
    <source>
        <dbReference type="SAM" id="MobiDB-lite"/>
    </source>
</evidence>
<feature type="domain" description="PARP-type" evidence="20">
    <location>
        <begin position="1383"/>
        <end position="1461"/>
    </location>
</feature>
<dbReference type="InterPro" id="IPR036957">
    <property type="entry name" value="Znf_PARP_sf"/>
</dbReference>
<evidence type="ECO:0000259" key="22">
    <source>
        <dbReference type="PROSITE" id="PS51060"/>
    </source>
</evidence>
<evidence type="ECO:0000313" key="25">
    <source>
        <dbReference type="Proteomes" id="UP001175271"/>
    </source>
</evidence>
<dbReference type="SUPFAM" id="SSF56399">
    <property type="entry name" value="ADP-ribosylation"/>
    <property type="match status" value="1"/>
</dbReference>
<comment type="pathway">
    <text evidence="2 18">Glycan biosynthesis; glycogen biosynthesis.</text>
</comment>
<keyword evidence="5 17" id="KW-0328">Glycosyltransferase</keyword>
<protein>
    <recommendedName>
        <fullName evidence="17 18">Multifunctional fusion protein</fullName>
    </recommendedName>
    <domain>
        <recommendedName>
            <fullName evidence="17">Poly [ADP-ribose] polymerase</fullName>
            <shortName evidence="17">PARP</shortName>
            <ecNumber evidence="17">2.4.2.-</ecNumber>
        </recommendedName>
    </domain>
    <domain>
        <recommendedName>
            <fullName evidence="18">Glycogen [starch] synthase</fullName>
            <ecNumber evidence="18">2.4.1.11</ecNumber>
        </recommendedName>
    </domain>
</protein>
<dbReference type="SMART" id="SM01335">
    <property type="entry name" value="PADR1"/>
    <property type="match status" value="1"/>
</dbReference>
<dbReference type="PROSITE" id="PS51059">
    <property type="entry name" value="PARP_CATALYTIC"/>
    <property type="match status" value="1"/>
</dbReference>
<dbReference type="GO" id="GO:0003950">
    <property type="term" value="F:NAD+ poly-ADP-ribosyltransferase activity"/>
    <property type="evidence" value="ECO:0007669"/>
    <property type="project" value="UniProtKB-UniRule"/>
</dbReference>
<dbReference type="InterPro" id="IPR036616">
    <property type="entry name" value="Poly(ADP-ribose)pol_reg_dom_sf"/>
</dbReference>
<dbReference type="CDD" id="cd01437">
    <property type="entry name" value="parp_like"/>
    <property type="match status" value="1"/>
</dbReference>
<evidence type="ECO:0000259" key="20">
    <source>
        <dbReference type="PROSITE" id="PS50064"/>
    </source>
</evidence>
<dbReference type="Gene3D" id="3.40.50.2000">
    <property type="entry name" value="Glycogen Phosphorylase B"/>
    <property type="match status" value="4"/>
</dbReference>
<evidence type="ECO:0000256" key="7">
    <source>
        <dbReference type="ARBA" id="ARBA00022695"/>
    </source>
</evidence>
<dbReference type="InterPro" id="IPR008631">
    <property type="entry name" value="Glycogen_synth"/>
</dbReference>
<dbReference type="Gene3D" id="3.90.640.80">
    <property type="match status" value="1"/>
</dbReference>
<dbReference type="FunFam" id="3.40.50.2000:FF:000014">
    <property type="entry name" value="Glycogen [starch] synthase"/>
    <property type="match status" value="2"/>
</dbReference>
<proteinExistence type="inferred from homology"/>
<dbReference type="SUPFAM" id="SSF53756">
    <property type="entry name" value="UDP-Glycosyltransferase/glycogen phosphorylase"/>
    <property type="match status" value="4"/>
</dbReference>
<evidence type="ECO:0000313" key="24">
    <source>
        <dbReference type="EMBL" id="KAK0413551.1"/>
    </source>
</evidence>
<evidence type="ECO:0000259" key="23">
    <source>
        <dbReference type="PROSITE" id="PS51977"/>
    </source>
</evidence>
<dbReference type="InterPro" id="IPR001510">
    <property type="entry name" value="Znf_PARP"/>
</dbReference>
<reference evidence="24" key="1">
    <citation type="submission" date="2023-06" db="EMBL/GenBank/DDBJ databases">
        <title>Genomic analysis of the entomopathogenic nematode Steinernema hermaphroditum.</title>
        <authorList>
            <person name="Schwarz E.M."/>
            <person name="Heppert J.K."/>
            <person name="Baniya A."/>
            <person name="Schwartz H.T."/>
            <person name="Tan C.-H."/>
            <person name="Antoshechkin I."/>
            <person name="Sternberg P.W."/>
            <person name="Goodrich-Blair H."/>
            <person name="Dillman A.R."/>
        </authorList>
    </citation>
    <scope>NUCLEOTIDE SEQUENCE</scope>
    <source>
        <strain evidence="24">PS9179</strain>
        <tissue evidence="24">Whole animal</tissue>
    </source>
</reference>
<dbReference type="SMART" id="SM01336">
    <property type="entry name" value="zf-PARP"/>
    <property type="match status" value="1"/>
</dbReference>
<dbReference type="PROSITE" id="PS50064">
    <property type="entry name" value="ZF_PARP_2"/>
    <property type="match status" value="1"/>
</dbReference>
<comment type="catalytic activity">
    <reaction evidence="16">
        <text>[(1-&gt;4)-alpha-D-glucosyl](n) + UDP-alpha-D-glucose = [(1-&gt;4)-alpha-D-glucosyl](n+1) + UDP + H(+)</text>
        <dbReference type="Rhea" id="RHEA:18549"/>
        <dbReference type="Rhea" id="RHEA-COMP:9584"/>
        <dbReference type="Rhea" id="RHEA-COMP:9587"/>
        <dbReference type="ChEBI" id="CHEBI:15378"/>
        <dbReference type="ChEBI" id="CHEBI:15444"/>
        <dbReference type="ChEBI" id="CHEBI:58223"/>
        <dbReference type="ChEBI" id="CHEBI:58885"/>
        <dbReference type="EC" id="2.4.1.11"/>
    </reaction>
    <physiologicalReaction direction="left-to-right" evidence="16">
        <dbReference type="Rhea" id="RHEA:18550"/>
    </physiologicalReaction>
</comment>
<evidence type="ECO:0000256" key="6">
    <source>
        <dbReference type="ARBA" id="ARBA00022679"/>
    </source>
</evidence>
<dbReference type="PANTHER" id="PTHR10176">
    <property type="entry name" value="GLYCOGEN SYNTHASE"/>
    <property type="match status" value="1"/>
</dbReference>
<evidence type="ECO:0000256" key="17">
    <source>
        <dbReference type="RuleBase" id="RU362114"/>
    </source>
</evidence>
<dbReference type="EC" id="2.4.2.-" evidence="17"/>
<comment type="similarity">
    <text evidence="3 18">Belongs to the glycosyltransferase 3 family.</text>
</comment>
<evidence type="ECO:0000256" key="5">
    <source>
        <dbReference type="ARBA" id="ARBA00022676"/>
    </source>
</evidence>
<dbReference type="PANTHER" id="PTHR10176:SF3">
    <property type="entry name" value="GLYCOGEN [STARCH] SYNTHASE"/>
    <property type="match status" value="1"/>
</dbReference>
<dbReference type="SMART" id="SM00773">
    <property type="entry name" value="WGR"/>
    <property type="match status" value="1"/>
</dbReference>
<dbReference type="GO" id="GO:0003677">
    <property type="term" value="F:DNA binding"/>
    <property type="evidence" value="ECO:0007669"/>
    <property type="project" value="InterPro"/>
</dbReference>
<comment type="similarity">
    <text evidence="15">Belongs to the ARTD/PARP family.</text>
</comment>
<dbReference type="SUPFAM" id="SSF56436">
    <property type="entry name" value="C-type lectin-like"/>
    <property type="match status" value="1"/>
</dbReference>
<accession>A0AA39LX71</accession>
<dbReference type="FunFam" id="3.40.50.2000:FF:000247">
    <property type="entry name" value="Glycogen [starch] synthase"/>
    <property type="match status" value="1"/>
</dbReference>
<dbReference type="SUPFAM" id="SSF47587">
    <property type="entry name" value="Domain of poly(ADP-ribose) polymerase"/>
    <property type="match status" value="1"/>
</dbReference>
<dbReference type="GO" id="GO:0016779">
    <property type="term" value="F:nucleotidyltransferase activity"/>
    <property type="evidence" value="ECO:0007669"/>
    <property type="project" value="UniProtKB-KW"/>
</dbReference>
<organism evidence="24 25">
    <name type="scientific">Steinernema hermaphroditum</name>
    <dbReference type="NCBI Taxonomy" id="289476"/>
    <lineage>
        <taxon>Eukaryota</taxon>
        <taxon>Metazoa</taxon>
        <taxon>Ecdysozoa</taxon>
        <taxon>Nematoda</taxon>
        <taxon>Chromadorea</taxon>
        <taxon>Rhabditida</taxon>
        <taxon>Tylenchina</taxon>
        <taxon>Panagrolaimomorpha</taxon>
        <taxon>Strongyloidoidea</taxon>
        <taxon>Steinernematidae</taxon>
        <taxon>Steinernema</taxon>
    </lineage>
</organism>
<dbReference type="InterPro" id="IPR004102">
    <property type="entry name" value="Poly(ADP-ribose)pol_reg_dom"/>
</dbReference>
<sequence length="2266" mass="258811">MTKNSSSSRFVHRRSTSSVDDQGYASDQGGEASDHHVFECSWEVANKVGGIYTVIRSKAPISTEELGDRYCMLGPYNEERVKVEVEVLEPETAPMKYTLEQMRSWGFKVTYGRWLIEGYPKVVLFDIGSAAWKLDTWKHEIWERCHIGFPHSDHESNDAIIFGFLVAIFLQTFTNSLEDCDHLVCAHFHEWQAGVGLILSRLWKLNVSTVFTTHATLLGRHICAGGADLYNNLHKFNVDRESGQKGIYHRYCLERAAVNMAHVFTTVSDITGLESEHLLMRKPDLITPNGLNVVKFPALHEFQNLHAKAKERIHDFVRGHFYGHLNFDLDKTIYMFTAGRYEFTNKGGDLFIESLARLNHMLKKSTDPRCKDVTVVAFIIYPARTNSFNAETLKGQAVSKQLKDTISKIQENVASRMFESCISGQIPETDALLHPSEMVQLKRCIRSAKRESLPPICTHNMLDDAGDPVLNALRRTQLFNHQHDRVKVIFHPEFLSSASPLIGLDYEDFVRGCHLGVFPSYYEPWGYTPAECTVMGVPSVTTNLSGFGCFIQDNVEQPETYGAFVLDRRFKNQNESIDQLTQVLYDYSCLNRRQRVILRNRSERLSELLDWKNLGGFYREARRMALMKSHPDMEMNLLEASRRGASTEDQGYVSDQRETADRYVFECSWEVVNKVSGIYTVIRSKAAVSTGELGDQYCMLGPYKEEIVKLEVEELEPETAPMKWTLDSMTSLGFTVTYGRWLIEGYPKVVLFDIGSAAWKLDTWKHEIWERCHIGFPHGDHESNDAIIFGFLVAIFLQTFTNSLEDCDHLVCAHFHEWQAGVGLILSRLWKLNVSTVFTTHATLLGRHICAGGADLYNNLHKFDVDRESGERGIYHRHCLERAAVHVTHVFTTVSDITGLESEHLLKRKPDLIAPNGLNVLKFTAIHEFQNLHENAKQQIHDFVRGHFYGHLNFDLDKTIYMFTAGRYEFTNKGGDLFIESLARLNHILKSSTDPRCKDVTVVAFIIYPARTNSFNAETLKGQAVSKQLKDIISNIQGNVASRMFESCLGGQIPERDDLLYPTEVVQLKRCMASAKRDALPPICTHNMLDDADDPVLNALRRTQLFNHQHDRVKVIFHPEFLSSASPLIGLDYEDFVRGCHLGVFPSYYEPWGYTPAECTVMGVPSVTTNLSGFGCFIQDNVEQPETYGAFVLDRRFRNQNESIDQLTQVLYDYSCLNRRQRVILRNRSERLCELLDWKNLGGFYRQARKMAFMKTHPDLEMNLLEPCQWVSRATSAPSTPCPSTPTSLYSSYQEDIEGQMEHENRDFVTWKWTDKEHFGFQNWAPGHNDIFENNCLGVERSNGSLISVSCSLNAMYGNQQPLNNVQLGDVPFAIGYCPAPRRCVCYACKQYIPQNDIRISVRFPSSQYDGLADQWHHEQCFWETLKLDPQMEINERSIKDFDWLALSDQNRITKEIDKLYPEMVEASRGYQKKVVVIDHVYDEIMACMKCGEAPYKYDLILKTIGYDYSREFQCLHYECLAMSGMFQGSASDFIGYDDLDEQSQLYLQSVFDYCKEQYPYQNYANQIVNGSNTISDKNRPERIRNRELMEQQNFNMCRIRKVLLNMPSSFWLEALKTNDLIPPFTEAHKWVSARSGTNSGEDGAVILNYLTDCIQFGVPRGCGKCSTPTNEKFIVFDTENQTYKCSGHISSYTACTFAERNPTRRPITVPASMTMEMAEIRDIRPQNVRTYSSYLASMPKLLIGSNAIMNNGQMVAKQVEISRSKTQTLHVKNGCQVDSLALGHENLHVYLEPGAIPQPWECMLSQTNLSLNKNSVFKAQLLEHDKYNRYFIFTCSGSVGSDCPNFNTRMYDDDLERAKREFCQHFEERTGNDWLAIMSGFPFEKKPGKYNIVVTNVDVTMEDRSIEAPVEKGELSMPVRELVHKMFDVKAMKNSLMSMDIDLNRLPLKNLSDRQINAAYKVLSDLEKALNKHTPATAEIFLDLTNQFYTLIPHDTGNHRPAVISNLEVVKRKTEMLDQLRQVAQSYMIASQVATPDGERIVANYKTLKCNIVELSPSGAEYRRLETYAQNTYEGGYGQNGRLRITHIYRVDREAEMNRVGGHNRMLLWHGSPISNFVGILSRGLKIAPKEAPHTGYSLGKGIYFADMIAKSLGYCRAFYYNYQASQNHNEEAFLLLCEVALNNICQSSGRSFGNRKQDESIKYDSGHGPSMKDAYTDYAMHPQGVVIPMGKPTSSSGGYNEYVVFNEEQVRLRYLVRVKLGDVY</sequence>
<evidence type="ECO:0000256" key="15">
    <source>
        <dbReference type="ARBA" id="ARBA00024347"/>
    </source>
</evidence>
<dbReference type="Proteomes" id="UP001175271">
    <property type="component" value="Unassembled WGS sequence"/>
</dbReference>
<dbReference type="Pfam" id="PF08063">
    <property type="entry name" value="Zn_ribbon_PADR1"/>
    <property type="match status" value="1"/>
</dbReference>
<keyword evidence="6 17" id="KW-0808">Transferase</keyword>
<feature type="region of interest" description="Disordered" evidence="19">
    <location>
        <begin position="1"/>
        <end position="30"/>
    </location>
</feature>
<dbReference type="GO" id="GO:0008270">
    <property type="term" value="F:zinc ion binding"/>
    <property type="evidence" value="ECO:0007669"/>
    <property type="project" value="UniProtKB-KW"/>
</dbReference>
<dbReference type="SUPFAM" id="SSF142921">
    <property type="entry name" value="WGR domain-like"/>
    <property type="match status" value="1"/>
</dbReference>
<keyword evidence="8" id="KW-0479">Metal-binding</keyword>
<dbReference type="InterPro" id="IPR008893">
    <property type="entry name" value="WGR_domain"/>
</dbReference>
<dbReference type="PROSITE" id="PS51060">
    <property type="entry name" value="PARP_ALPHA_HD"/>
    <property type="match status" value="1"/>
</dbReference>
<dbReference type="InterPro" id="IPR012317">
    <property type="entry name" value="Poly(ADP-ribose)pol_cat_dom"/>
</dbReference>
<dbReference type="EC" id="2.4.1.11" evidence="18"/>
<evidence type="ECO:0000256" key="11">
    <source>
        <dbReference type="ARBA" id="ARBA00022833"/>
    </source>
</evidence>
<dbReference type="SUPFAM" id="SSF57716">
    <property type="entry name" value="Glucocorticoid receptor-like (DNA-binding domain)"/>
    <property type="match status" value="1"/>
</dbReference>
<dbReference type="PROSITE" id="PS52007">
    <property type="entry name" value="PADR1"/>
    <property type="match status" value="1"/>
</dbReference>
<evidence type="ECO:0000256" key="18">
    <source>
        <dbReference type="RuleBase" id="RU363104"/>
    </source>
</evidence>
<evidence type="ECO:0000256" key="14">
    <source>
        <dbReference type="ARBA" id="ARBA00023242"/>
    </source>
</evidence>
<dbReference type="Pfam" id="PF00644">
    <property type="entry name" value="PARP"/>
    <property type="match status" value="1"/>
</dbReference>
<feature type="domain" description="WGR" evidence="23">
    <location>
        <begin position="1787"/>
        <end position="1891"/>
    </location>
</feature>
<keyword evidence="9" id="KW-0013">ADP-ribosylation</keyword>
<comment type="function">
    <text evidence="18">Transfers the glycosyl residue from UDP-Glc to the non-reducing end of alpha-1,4-glucan.</text>
</comment>
<keyword evidence="7" id="KW-0548">Nucleotidyltransferase</keyword>
<dbReference type="FunFam" id="3.40.50.2000:FF:000028">
    <property type="entry name" value="Glycogen [starch] synthase"/>
    <property type="match status" value="1"/>
</dbReference>
<dbReference type="GO" id="GO:0004373">
    <property type="term" value="F:alpha-1,4-glucan glucosyltransferase (UDP-glucose donor) activity"/>
    <property type="evidence" value="ECO:0007669"/>
    <property type="project" value="UniProtKB-EC"/>
</dbReference>
<name>A0AA39LX71_9BILA</name>
<evidence type="ECO:0000256" key="4">
    <source>
        <dbReference type="ARBA" id="ARBA00022553"/>
    </source>
</evidence>
<dbReference type="InterPro" id="IPR016187">
    <property type="entry name" value="CTDL_fold"/>
</dbReference>
<keyword evidence="12 17" id="KW-0520">NAD</keyword>
<feature type="domain" description="PARP alpha-helical" evidence="22">
    <location>
        <begin position="1913"/>
        <end position="2032"/>
    </location>
</feature>
<gene>
    <name evidence="24" type="ORF">QR680_006867</name>
</gene>
<dbReference type="EMBL" id="JAUCMV010000003">
    <property type="protein sequence ID" value="KAK0413551.1"/>
    <property type="molecule type" value="Genomic_DNA"/>
</dbReference>
<dbReference type="Gene3D" id="3.90.228.10">
    <property type="match status" value="1"/>
</dbReference>
<feature type="domain" description="PARP catalytic" evidence="21">
    <location>
        <begin position="2040"/>
        <end position="2266"/>
    </location>
</feature>
<keyword evidence="14" id="KW-0539">Nucleus</keyword>
<dbReference type="Gene3D" id="6.10.260.10">
    <property type="match status" value="1"/>
</dbReference>
<keyword evidence="10" id="KW-0863">Zinc-finger</keyword>
<dbReference type="PROSITE" id="PS51977">
    <property type="entry name" value="WGR"/>
    <property type="match status" value="1"/>
</dbReference>
<keyword evidence="13 18" id="KW-0320">Glycogen biosynthesis</keyword>
<evidence type="ECO:0000256" key="3">
    <source>
        <dbReference type="ARBA" id="ARBA00010686"/>
    </source>
</evidence>
<evidence type="ECO:0000259" key="21">
    <source>
        <dbReference type="PROSITE" id="PS51059"/>
    </source>
</evidence>
<keyword evidence="4" id="KW-0597">Phosphoprotein</keyword>
<dbReference type="GO" id="GO:0005978">
    <property type="term" value="P:glycogen biosynthetic process"/>
    <property type="evidence" value="ECO:0007669"/>
    <property type="project" value="UniProtKB-KW"/>
</dbReference>
<keyword evidence="11" id="KW-0862">Zinc</keyword>
<dbReference type="Gene3D" id="1.20.142.10">
    <property type="entry name" value="Poly(ADP-ribose) polymerase, regulatory domain"/>
    <property type="match status" value="1"/>
</dbReference>
<dbReference type="InterPro" id="IPR036930">
    <property type="entry name" value="WGR_dom_sf"/>
</dbReference>
<dbReference type="GO" id="GO:0005634">
    <property type="term" value="C:nucleus"/>
    <property type="evidence" value="ECO:0007669"/>
    <property type="project" value="UniProtKB-SubCell"/>
</dbReference>
<dbReference type="Pfam" id="PF02877">
    <property type="entry name" value="PARP_reg"/>
    <property type="match status" value="1"/>
</dbReference>
<evidence type="ECO:0000256" key="9">
    <source>
        <dbReference type="ARBA" id="ARBA00022765"/>
    </source>
</evidence>
<dbReference type="Gene3D" id="3.30.1740.10">
    <property type="entry name" value="Zinc finger, PARP-type"/>
    <property type="match status" value="1"/>
</dbReference>
<evidence type="ECO:0000256" key="2">
    <source>
        <dbReference type="ARBA" id="ARBA00004964"/>
    </source>
</evidence>
<evidence type="ECO:0000256" key="12">
    <source>
        <dbReference type="ARBA" id="ARBA00023027"/>
    </source>
</evidence>
<dbReference type="GO" id="GO:0005737">
    <property type="term" value="C:cytoplasm"/>
    <property type="evidence" value="ECO:0007669"/>
    <property type="project" value="TreeGrafter"/>
</dbReference>
<keyword evidence="25" id="KW-1185">Reference proteome</keyword>
<comment type="subcellular location">
    <subcellularLocation>
        <location evidence="1">Nucleus</location>
    </subcellularLocation>
</comment>
<dbReference type="Pfam" id="PF05693">
    <property type="entry name" value="Glycogen_syn"/>
    <property type="match status" value="2"/>
</dbReference>
<evidence type="ECO:0000256" key="10">
    <source>
        <dbReference type="ARBA" id="ARBA00022771"/>
    </source>
</evidence>
<evidence type="ECO:0000256" key="1">
    <source>
        <dbReference type="ARBA" id="ARBA00004123"/>
    </source>
</evidence>
<evidence type="ECO:0000256" key="13">
    <source>
        <dbReference type="ARBA" id="ARBA00023056"/>
    </source>
</evidence>
<dbReference type="Pfam" id="PF05406">
    <property type="entry name" value="WGR"/>
    <property type="match status" value="1"/>
</dbReference>
<evidence type="ECO:0000256" key="8">
    <source>
        <dbReference type="ARBA" id="ARBA00022723"/>
    </source>
</evidence>
<comment type="caution">
    <text evidence="24">The sequence shown here is derived from an EMBL/GenBank/DDBJ whole genome shotgun (WGS) entry which is preliminary data.</text>
</comment>
<dbReference type="InterPro" id="IPR012982">
    <property type="entry name" value="PARP1-like_PADR1_Zn_ribbon"/>
</dbReference>